<feature type="transmembrane region" description="Helical" evidence="1">
    <location>
        <begin position="88"/>
        <end position="109"/>
    </location>
</feature>
<evidence type="ECO:0000256" key="1">
    <source>
        <dbReference type="SAM" id="Phobius"/>
    </source>
</evidence>
<dbReference type="InterPro" id="IPR049504">
    <property type="entry name" value="O-antigen_lig"/>
</dbReference>
<dbReference type="Proteomes" id="UP000550367">
    <property type="component" value="Unassembled WGS sequence"/>
</dbReference>
<evidence type="ECO:0000313" key="5">
    <source>
        <dbReference type="Proteomes" id="UP000547643"/>
    </source>
</evidence>
<dbReference type="Proteomes" id="UP000553016">
    <property type="component" value="Unassembled WGS sequence"/>
</dbReference>
<dbReference type="Proteomes" id="UP000547643">
    <property type="component" value="Unassembled WGS sequence"/>
</dbReference>
<keyword evidence="1" id="KW-0812">Transmembrane</keyword>
<dbReference type="Pfam" id="PF13425">
    <property type="entry name" value="O-antigen_lig"/>
    <property type="match status" value="2"/>
</dbReference>
<dbReference type="AlphaFoldDB" id="A0A7X0XR72"/>
<evidence type="ECO:0000313" key="3">
    <source>
        <dbReference type="EMBL" id="MBC2240665.1"/>
    </source>
</evidence>
<proteinExistence type="predicted"/>
<feature type="transmembrane region" description="Helical" evidence="1">
    <location>
        <begin position="162"/>
        <end position="182"/>
    </location>
</feature>
<keyword evidence="1" id="KW-1133">Transmembrane helix</keyword>
<feature type="transmembrane region" description="Helical" evidence="1">
    <location>
        <begin position="369"/>
        <end position="389"/>
    </location>
</feature>
<feature type="transmembrane region" description="Helical" evidence="1">
    <location>
        <begin position="121"/>
        <end position="142"/>
    </location>
</feature>
<evidence type="ECO:0000313" key="2">
    <source>
        <dbReference type="EMBL" id="MBC1779079.1"/>
    </source>
</evidence>
<evidence type="ECO:0000313" key="4">
    <source>
        <dbReference type="EMBL" id="MBC2243205.1"/>
    </source>
</evidence>
<feature type="transmembrane region" description="Helical" evidence="1">
    <location>
        <begin position="340"/>
        <end position="362"/>
    </location>
</feature>
<dbReference type="EMBL" id="JAARUV010000002">
    <property type="protein sequence ID" value="MBC1779079.1"/>
    <property type="molecule type" value="Genomic_DNA"/>
</dbReference>
<evidence type="ECO:0000313" key="7">
    <source>
        <dbReference type="Proteomes" id="UP000553016"/>
    </source>
</evidence>
<keyword evidence="1" id="KW-0472">Membrane</keyword>
<protein>
    <submittedName>
        <fullName evidence="2">Uncharacterized protein</fullName>
    </submittedName>
</protein>
<sequence>MLKETKIFMLLFAIFPVVDALNGFVLSAGINLPVGIAYRLVCVAFLVVQIAKKGFRKNVYTILSVALIFFGIISLFIQTIVLQNDASAMFYDVTNMIKFSLWILIPYYVYQRADQWKESSYEKIFLAISIFFTLGLLIPYALGIGNQTYEASDAGYKAFFFANNDTTIGFIAAATFTGWYLFKQTKQTKIWTRVLLALLYLGNLLGLLLLGTKTGIVYGVALTVVLLIRFFFFQNRVGAVAKWGIGLTVATVLTVIVIQGRTFILETVSGLLQRLTYFYNLYNGDLVRFITSSRSAFLDSAFQSFTEGGNLMTQLFGVGFNQRVATWGLGDLVEMDFFDVFFSLGILGFLATIGLLLFFLIISFKKRNIYGMLCIILVCYGAFAGHVLFSALSSTLFGLVCGGLFLQKESLCEK</sequence>
<gene>
    <name evidence="2" type="ORF">HCA46_09540</name>
    <name evidence="4" type="ORF">HCB25_03930</name>
    <name evidence="3" type="ORF">HCB35_09240</name>
</gene>
<dbReference type="EMBL" id="JAARZA010000003">
    <property type="protein sequence ID" value="MBC2240665.1"/>
    <property type="molecule type" value="Genomic_DNA"/>
</dbReference>
<evidence type="ECO:0000313" key="6">
    <source>
        <dbReference type="Proteomes" id="UP000550367"/>
    </source>
</evidence>
<feature type="transmembrane region" description="Helical" evidence="1">
    <location>
        <begin position="194"/>
        <end position="210"/>
    </location>
</feature>
<feature type="transmembrane region" description="Helical" evidence="1">
    <location>
        <begin position="245"/>
        <end position="264"/>
    </location>
</feature>
<feature type="transmembrane region" description="Helical" evidence="1">
    <location>
        <begin position="30"/>
        <end position="48"/>
    </location>
</feature>
<organism evidence="2 5">
    <name type="scientific">Listeria booriae</name>
    <dbReference type="NCBI Taxonomy" id="1552123"/>
    <lineage>
        <taxon>Bacteria</taxon>
        <taxon>Bacillati</taxon>
        <taxon>Bacillota</taxon>
        <taxon>Bacilli</taxon>
        <taxon>Bacillales</taxon>
        <taxon>Listeriaceae</taxon>
        <taxon>Listeria</taxon>
    </lineage>
</organism>
<dbReference type="EMBL" id="JAARYY010000002">
    <property type="protein sequence ID" value="MBC2243205.1"/>
    <property type="molecule type" value="Genomic_DNA"/>
</dbReference>
<reference evidence="5 6" key="1">
    <citation type="submission" date="2020-03" db="EMBL/GenBank/DDBJ databases">
        <title>Soil Listeria distribution.</title>
        <authorList>
            <person name="Liao J."/>
            <person name="Wiedmann M."/>
        </authorList>
    </citation>
    <scope>NUCLEOTIDE SEQUENCE [LARGE SCALE GENOMIC DNA]</scope>
    <source>
        <strain evidence="3 7">FSL L7-0149</strain>
        <strain evidence="4 6">FSL L7-0153</strain>
        <strain evidence="2 5">FSL L7-1017</strain>
    </source>
</reference>
<accession>A0A7X0XR72</accession>
<dbReference type="RefSeq" id="WP_185495038.1">
    <property type="nucleotide sequence ID" value="NZ_JAARUV010000002.1"/>
</dbReference>
<name>A0A7X0XR72_9LIST</name>
<feature type="transmembrane region" description="Helical" evidence="1">
    <location>
        <begin position="216"/>
        <end position="233"/>
    </location>
</feature>
<feature type="transmembrane region" description="Helical" evidence="1">
    <location>
        <begin position="60"/>
        <end position="82"/>
    </location>
</feature>
<comment type="caution">
    <text evidence="2">The sequence shown here is derived from an EMBL/GenBank/DDBJ whole genome shotgun (WGS) entry which is preliminary data.</text>
</comment>